<reference evidence="2 3" key="1">
    <citation type="journal article" date="2014" name="BMC Genomics">
        <title>Genome sequencing of four Aureobasidium pullulans varieties: biotechnological potential, stress tolerance, and description of new species.</title>
        <authorList>
            <person name="Gostin Ar C."/>
            <person name="Ohm R.A."/>
            <person name="Kogej T."/>
            <person name="Sonjak S."/>
            <person name="Turk M."/>
            <person name="Zajc J."/>
            <person name="Zalar P."/>
            <person name="Grube M."/>
            <person name="Sun H."/>
            <person name="Han J."/>
            <person name="Sharma A."/>
            <person name="Chiniquy J."/>
            <person name="Ngan C.Y."/>
            <person name="Lipzen A."/>
            <person name="Barry K."/>
            <person name="Grigoriev I.V."/>
            <person name="Gunde-Cimerman N."/>
        </authorList>
    </citation>
    <scope>NUCLEOTIDE SEQUENCE [LARGE SCALE GENOMIC DNA]</scope>
    <source>
        <strain evidence="2 3">EXF-2481</strain>
    </source>
</reference>
<dbReference type="AlphaFoldDB" id="A0A074YXM2"/>
<gene>
    <name evidence="2" type="ORF">AUEXF2481DRAFT_35145</name>
</gene>
<evidence type="ECO:0000256" key="1">
    <source>
        <dbReference type="ARBA" id="ARBA00022729"/>
    </source>
</evidence>
<dbReference type="InterPro" id="IPR043504">
    <property type="entry name" value="Peptidase_S1_PA_chymotrypsin"/>
</dbReference>
<dbReference type="InParanoid" id="A0A074YXM2"/>
<dbReference type="PANTHER" id="PTHR15462">
    <property type="entry name" value="SERINE PROTEASE"/>
    <property type="match status" value="1"/>
</dbReference>
<evidence type="ECO:0008006" key="4">
    <source>
        <dbReference type="Google" id="ProtNLM"/>
    </source>
</evidence>
<proteinExistence type="predicted"/>
<accession>A0A074YXM2</accession>
<dbReference type="InterPro" id="IPR009003">
    <property type="entry name" value="Peptidase_S1_PA"/>
</dbReference>
<dbReference type="OMA" id="WCTGTLV"/>
<evidence type="ECO:0000313" key="3">
    <source>
        <dbReference type="Proteomes" id="UP000030641"/>
    </source>
</evidence>
<organism evidence="2 3">
    <name type="scientific">Aureobasidium subglaciale (strain EXF-2481)</name>
    <name type="common">Aureobasidium pullulans var. subglaciale</name>
    <dbReference type="NCBI Taxonomy" id="1043005"/>
    <lineage>
        <taxon>Eukaryota</taxon>
        <taxon>Fungi</taxon>
        <taxon>Dikarya</taxon>
        <taxon>Ascomycota</taxon>
        <taxon>Pezizomycotina</taxon>
        <taxon>Dothideomycetes</taxon>
        <taxon>Dothideomycetidae</taxon>
        <taxon>Dothideales</taxon>
        <taxon>Saccotheciaceae</taxon>
        <taxon>Aureobasidium</taxon>
    </lineage>
</organism>
<name>A0A074YXM2_AURSE</name>
<protein>
    <recommendedName>
        <fullName evidence="4">Serine protease</fullName>
    </recommendedName>
</protein>
<dbReference type="PANTHER" id="PTHR15462:SF8">
    <property type="entry name" value="SERINE PROTEASE"/>
    <property type="match status" value="1"/>
</dbReference>
<dbReference type="GeneID" id="25365246"/>
<dbReference type="Proteomes" id="UP000030641">
    <property type="component" value="Unassembled WGS sequence"/>
</dbReference>
<dbReference type="OrthoDB" id="10037376at2759"/>
<dbReference type="EMBL" id="KL584749">
    <property type="protein sequence ID" value="KER00895.1"/>
    <property type="molecule type" value="Genomic_DNA"/>
</dbReference>
<dbReference type="InterPro" id="IPR050966">
    <property type="entry name" value="Glutamyl_endopeptidase"/>
</dbReference>
<dbReference type="Gene3D" id="2.40.10.10">
    <property type="entry name" value="Trypsin-like serine proteases"/>
    <property type="match status" value="2"/>
</dbReference>
<keyword evidence="1" id="KW-0732">Signal</keyword>
<dbReference type="RefSeq" id="XP_013349381.1">
    <property type="nucleotide sequence ID" value="XM_013493927.1"/>
</dbReference>
<dbReference type="HOGENOM" id="CLU_811285_0_0_1"/>
<keyword evidence="3" id="KW-1185">Reference proteome</keyword>
<sequence length="342" mass="37101">MSSLQYLHQLNDPSHGIIKHSNATLQTPFSPPHITLVNASDLSTQSHFGTTAYTPECTTHSSETLDQANKHPNSDPRACSAGCRSACHNYPRGDNRTFFIPDKYPWHCVGKVRTPGGWRTGTMIGPRHVLTAAHGMLCQSQEKNGSLNSGWITFTPAYYNGRGSMGESRVVEVIMLDGDDKHHQMMDADDDKTTVAAFDYAVLILADRVGDTLGWVGTGVYGADVHEHVPFQYLGYAIEVAMGEQPTVTSGGNLGIVEDVISKDSRHLEGYMLADLGGLTPGFSGGPVWYLPQTASGPCIVGVGGWTKGAEVHRDGIDRDYEYYSGGPTLTKLVRWATSIRA</sequence>
<dbReference type="SUPFAM" id="SSF50494">
    <property type="entry name" value="Trypsin-like serine proteases"/>
    <property type="match status" value="1"/>
</dbReference>
<evidence type="ECO:0000313" key="2">
    <source>
        <dbReference type="EMBL" id="KER00895.1"/>
    </source>
</evidence>